<dbReference type="EMBL" id="JAUIZM010000010">
    <property type="protein sequence ID" value="KAK1359806.1"/>
    <property type="molecule type" value="Genomic_DNA"/>
</dbReference>
<evidence type="ECO:0000313" key="1">
    <source>
        <dbReference type="EMBL" id="KAK1359806.1"/>
    </source>
</evidence>
<protein>
    <submittedName>
        <fullName evidence="1">Uncharacterized protein</fullName>
    </submittedName>
</protein>
<reference evidence="1" key="1">
    <citation type="submission" date="2023-02" db="EMBL/GenBank/DDBJ databases">
        <title>Genome of toxic invasive species Heracleum sosnowskyi carries increased number of genes despite the absence of recent whole-genome duplications.</title>
        <authorList>
            <person name="Schelkunov M."/>
            <person name="Shtratnikova V."/>
            <person name="Makarenko M."/>
            <person name="Klepikova A."/>
            <person name="Omelchenko D."/>
            <person name="Novikova G."/>
            <person name="Obukhova E."/>
            <person name="Bogdanov V."/>
            <person name="Penin A."/>
            <person name="Logacheva M."/>
        </authorList>
    </citation>
    <scope>NUCLEOTIDE SEQUENCE</scope>
    <source>
        <strain evidence="1">Hsosn_3</strain>
        <tissue evidence="1">Leaf</tissue>
    </source>
</reference>
<keyword evidence="2" id="KW-1185">Reference proteome</keyword>
<dbReference type="Proteomes" id="UP001237642">
    <property type="component" value="Unassembled WGS sequence"/>
</dbReference>
<reference evidence="1" key="2">
    <citation type="submission" date="2023-05" db="EMBL/GenBank/DDBJ databases">
        <authorList>
            <person name="Schelkunov M.I."/>
        </authorList>
    </citation>
    <scope>NUCLEOTIDE SEQUENCE</scope>
    <source>
        <strain evidence="1">Hsosn_3</strain>
        <tissue evidence="1">Leaf</tissue>
    </source>
</reference>
<name>A0AAD8M3T8_9APIA</name>
<organism evidence="1 2">
    <name type="scientific">Heracleum sosnowskyi</name>
    <dbReference type="NCBI Taxonomy" id="360622"/>
    <lineage>
        <taxon>Eukaryota</taxon>
        <taxon>Viridiplantae</taxon>
        <taxon>Streptophyta</taxon>
        <taxon>Embryophyta</taxon>
        <taxon>Tracheophyta</taxon>
        <taxon>Spermatophyta</taxon>
        <taxon>Magnoliopsida</taxon>
        <taxon>eudicotyledons</taxon>
        <taxon>Gunneridae</taxon>
        <taxon>Pentapetalae</taxon>
        <taxon>asterids</taxon>
        <taxon>campanulids</taxon>
        <taxon>Apiales</taxon>
        <taxon>Apiaceae</taxon>
        <taxon>Apioideae</taxon>
        <taxon>apioid superclade</taxon>
        <taxon>Tordylieae</taxon>
        <taxon>Tordyliinae</taxon>
        <taxon>Heracleum</taxon>
    </lineage>
</organism>
<sequence length="195" mass="21962">MGKKSTFTLCWPNCSFIVKGVPYWDNGKCFLGAFDPRSGMFTNILYPRCVKNEMTMVYPVNLMEKVSALVYSPGVSPNQMVDLYVLDSSGSWIKTITTGPIAGEAFRMPQCLATGEIVIETWEGENLDLRSTSFYDPKTSHLSTNFVAFQSLWYQSYCHVDSLVSVEGMEPFGDEGKSKKKPGMKNRYLVMYSLD</sequence>
<gene>
    <name evidence="1" type="ORF">POM88_044280</name>
</gene>
<dbReference type="AlphaFoldDB" id="A0AAD8M3T8"/>
<comment type="caution">
    <text evidence="1">The sequence shown here is derived from an EMBL/GenBank/DDBJ whole genome shotgun (WGS) entry which is preliminary data.</text>
</comment>
<evidence type="ECO:0000313" key="2">
    <source>
        <dbReference type="Proteomes" id="UP001237642"/>
    </source>
</evidence>
<accession>A0AAD8M3T8</accession>
<proteinExistence type="predicted"/>